<gene>
    <name evidence="1" type="ORF">Patl1_32678</name>
</gene>
<dbReference type="EMBL" id="CM047905">
    <property type="protein sequence ID" value="KAJ0088758.1"/>
    <property type="molecule type" value="Genomic_DNA"/>
</dbReference>
<evidence type="ECO:0000313" key="2">
    <source>
        <dbReference type="Proteomes" id="UP001164250"/>
    </source>
</evidence>
<reference evidence="2" key="1">
    <citation type="journal article" date="2023" name="G3 (Bethesda)">
        <title>Genome assembly and association tests identify interacting loci associated with vigor, precocity, and sex in interspecific pistachio rootstocks.</title>
        <authorList>
            <person name="Palmer W."/>
            <person name="Jacygrad E."/>
            <person name="Sagayaradj S."/>
            <person name="Cavanaugh K."/>
            <person name="Han R."/>
            <person name="Bertier L."/>
            <person name="Beede B."/>
            <person name="Kafkas S."/>
            <person name="Golino D."/>
            <person name="Preece J."/>
            <person name="Michelmore R."/>
        </authorList>
    </citation>
    <scope>NUCLEOTIDE SEQUENCE [LARGE SCALE GENOMIC DNA]</scope>
</reference>
<dbReference type="Proteomes" id="UP001164250">
    <property type="component" value="Chromosome 9"/>
</dbReference>
<organism evidence="1 2">
    <name type="scientific">Pistacia atlantica</name>
    <dbReference type="NCBI Taxonomy" id="434234"/>
    <lineage>
        <taxon>Eukaryota</taxon>
        <taxon>Viridiplantae</taxon>
        <taxon>Streptophyta</taxon>
        <taxon>Embryophyta</taxon>
        <taxon>Tracheophyta</taxon>
        <taxon>Spermatophyta</taxon>
        <taxon>Magnoliopsida</taxon>
        <taxon>eudicotyledons</taxon>
        <taxon>Gunneridae</taxon>
        <taxon>Pentapetalae</taxon>
        <taxon>rosids</taxon>
        <taxon>malvids</taxon>
        <taxon>Sapindales</taxon>
        <taxon>Anacardiaceae</taxon>
        <taxon>Pistacia</taxon>
    </lineage>
</organism>
<comment type="caution">
    <text evidence="1">The sequence shown here is derived from an EMBL/GenBank/DDBJ whole genome shotgun (WGS) entry which is preliminary data.</text>
</comment>
<evidence type="ECO:0000313" key="1">
    <source>
        <dbReference type="EMBL" id="KAJ0088758.1"/>
    </source>
</evidence>
<name>A0ACC1AQ49_9ROSI</name>
<sequence length="76" mass="8064">MSFRSSFISAAVSFAIASLGLLPRRALTVVVSKSLGSSWSGTAVEGCLHSLVTVSCYAKCALSRNDRVQKGKIWIS</sequence>
<protein>
    <submittedName>
        <fullName evidence="1">Uncharacterized protein</fullName>
    </submittedName>
</protein>
<accession>A0ACC1AQ49</accession>
<keyword evidence="2" id="KW-1185">Reference proteome</keyword>
<proteinExistence type="predicted"/>